<keyword evidence="7" id="KW-1185">Reference proteome</keyword>
<evidence type="ECO:0000256" key="4">
    <source>
        <dbReference type="SAM" id="MobiDB-lite"/>
    </source>
</evidence>
<comment type="caution">
    <text evidence="6">The sequence shown here is derived from an EMBL/GenBank/DDBJ whole genome shotgun (WGS) entry which is preliminary data.</text>
</comment>
<name>A0ABR7Z2P6_9PSED</name>
<dbReference type="Gene3D" id="2.40.50.100">
    <property type="match status" value="1"/>
</dbReference>
<evidence type="ECO:0000256" key="3">
    <source>
        <dbReference type="ARBA" id="ARBA00022840"/>
    </source>
</evidence>
<evidence type="ECO:0000313" key="7">
    <source>
        <dbReference type="Proteomes" id="UP000805841"/>
    </source>
</evidence>
<gene>
    <name evidence="6" type="ORF">HAQ05_13560</name>
</gene>
<evidence type="ECO:0000313" key="6">
    <source>
        <dbReference type="EMBL" id="MBD1599727.1"/>
    </source>
</evidence>
<dbReference type="InterPro" id="IPR013611">
    <property type="entry name" value="Transp-assoc_OB_typ2"/>
</dbReference>
<dbReference type="SUPFAM" id="SSF50331">
    <property type="entry name" value="MOP-like"/>
    <property type="match status" value="1"/>
</dbReference>
<dbReference type="InterPro" id="IPR050093">
    <property type="entry name" value="ABC_SmlMolc_Importer"/>
</dbReference>
<dbReference type="SMART" id="SM00382">
    <property type="entry name" value="AAA"/>
    <property type="match status" value="1"/>
</dbReference>
<keyword evidence="1" id="KW-0813">Transport</keyword>
<evidence type="ECO:0000256" key="1">
    <source>
        <dbReference type="ARBA" id="ARBA00022448"/>
    </source>
</evidence>
<proteinExistence type="predicted"/>
<dbReference type="Pfam" id="PF00005">
    <property type="entry name" value="ABC_tran"/>
    <property type="match status" value="1"/>
</dbReference>
<dbReference type="PROSITE" id="PS50893">
    <property type="entry name" value="ABC_TRANSPORTER_2"/>
    <property type="match status" value="1"/>
</dbReference>
<sequence length="369" mass="39828">MTHLAATSPDQGRAHNPNAQGAPIKLRVEGLGKRYGNIDALHALDLDVRSGELLTLLGASGSGKTTLLQIISGLVAPSSGRIVIDGRDQTHAPAHQRDIGVVFQNYALFPHLTVSQNVGFALDMRGVSRAESRRRINEALAMVGLEAMHQRFPRELSGGQQQRVALARCFIYKPSLILMDEPLSALDRKLRETMQMEIKRLHRETGSTIIFVTHDQDEALALSDRICMMHNGRIEQIDTPQAMYERPSTVAVARFIGISNVLEGTVMQGDQLATADATVALPKGHGCQPGTPGALVIRPEHLNVVAADHGALRGTVVEAVYAGVETRIVVRLASGNLIVVRRLSGQAPLGIGSVVGLEWPAHPPHFLSV</sequence>
<dbReference type="GO" id="GO:0005524">
    <property type="term" value="F:ATP binding"/>
    <property type="evidence" value="ECO:0007669"/>
    <property type="project" value="UniProtKB-KW"/>
</dbReference>
<feature type="domain" description="ABC transporter" evidence="5">
    <location>
        <begin position="26"/>
        <end position="256"/>
    </location>
</feature>
<dbReference type="PANTHER" id="PTHR42781:SF4">
    <property type="entry name" value="SPERMIDINE_PUTRESCINE IMPORT ATP-BINDING PROTEIN POTA"/>
    <property type="match status" value="1"/>
</dbReference>
<evidence type="ECO:0000259" key="5">
    <source>
        <dbReference type="PROSITE" id="PS50893"/>
    </source>
</evidence>
<dbReference type="Pfam" id="PF08402">
    <property type="entry name" value="TOBE_2"/>
    <property type="match status" value="1"/>
</dbReference>
<dbReference type="InterPro" id="IPR003593">
    <property type="entry name" value="AAA+_ATPase"/>
</dbReference>
<evidence type="ECO:0000256" key="2">
    <source>
        <dbReference type="ARBA" id="ARBA00022741"/>
    </source>
</evidence>
<dbReference type="InterPro" id="IPR017871">
    <property type="entry name" value="ABC_transporter-like_CS"/>
</dbReference>
<dbReference type="Gene3D" id="3.40.50.300">
    <property type="entry name" value="P-loop containing nucleotide triphosphate hydrolases"/>
    <property type="match status" value="1"/>
</dbReference>
<protein>
    <submittedName>
        <fullName evidence="6">ABC transporter ATP-binding protein</fullName>
    </submittedName>
</protein>
<feature type="region of interest" description="Disordered" evidence="4">
    <location>
        <begin position="1"/>
        <end position="22"/>
    </location>
</feature>
<dbReference type="PANTHER" id="PTHR42781">
    <property type="entry name" value="SPERMIDINE/PUTRESCINE IMPORT ATP-BINDING PROTEIN POTA"/>
    <property type="match status" value="1"/>
</dbReference>
<dbReference type="InterPro" id="IPR027417">
    <property type="entry name" value="P-loop_NTPase"/>
</dbReference>
<keyword evidence="3 6" id="KW-0067">ATP-binding</keyword>
<dbReference type="InterPro" id="IPR008995">
    <property type="entry name" value="Mo/tungstate-bd_C_term_dom"/>
</dbReference>
<dbReference type="Proteomes" id="UP000805841">
    <property type="component" value="Unassembled WGS sequence"/>
</dbReference>
<dbReference type="PROSITE" id="PS00211">
    <property type="entry name" value="ABC_TRANSPORTER_1"/>
    <property type="match status" value="1"/>
</dbReference>
<dbReference type="EMBL" id="JAAOCA010000015">
    <property type="protein sequence ID" value="MBD1599727.1"/>
    <property type="molecule type" value="Genomic_DNA"/>
</dbReference>
<keyword evidence="2" id="KW-0547">Nucleotide-binding</keyword>
<dbReference type="SUPFAM" id="SSF52540">
    <property type="entry name" value="P-loop containing nucleoside triphosphate hydrolases"/>
    <property type="match status" value="1"/>
</dbReference>
<reference evidence="6 7" key="1">
    <citation type="journal article" date="2020" name="Insects">
        <title>Bacteria Belonging to Pseudomonas typographi sp. nov. from the Bark Beetle Ips typographus Have Genomic Potential to Aid in the Host Ecology.</title>
        <authorList>
            <person name="Peral-Aranega E."/>
            <person name="Saati-Santamaria Z."/>
            <person name="Kolarik M."/>
            <person name="Rivas R."/>
            <person name="Garcia-Fraile P."/>
        </authorList>
    </citation>
    <scope>NUCLEOTIDE SEQUENCE [LARGE SCALE GENOMIC DNA]</scope>
    <source>
        <strain evidence="6 7">CA3A</strain>
    </source>
</reference>
<accession>A0ABR7Z2P6</accession>
<organism evidence="6 7">
    <name type="scientific">Pseudomonas typographi</name>
    <dbReference type="NCBI Taxonomy" id="2715964"/>
    <lineage>
        <taxon>Bacteria</taxon>
        <taxon>Pseudomonadati</taxon>
        <taxon>Pseudomonadota</taxon>
        <taxon>Gammaproteobacteria</taxon>
        <taxon>Pseudomonadales</taxon>
        <taxon>Pseudomonadaceae</taxon>
        <taxon>Pseudomonas</taxon>
    </lineage>
</organism>
<dbReference type="InterPro" id="IPR003439">
    <property type="entry name" value="ABC_transporter-like_ATP-bd"/>
</dbReference>